<evidence type="ECO:0000313" key="2">
    <source>
        <dbReference type="Proteomes" id="UP001239111"/>
    </source>
</evidence>
<gene>
    <name evidence="1" type="ORF">QAD02_015756</name>
</gene>
<evidence type="ECO:0000313" key="1">
    <source>
        <dbReference type="EMBL" id="KAJ8679969.1"/>
    </source>
</evidence>
<accession>A0ACC2PBK3</accession>
<comment type="caution">
    <text evidence="1">The sequence shown here is derived from an EMBL/GenBank/DDBJ whole genome shotgun (WGS) entry which is preliminary data.</text>
</comment>
<proteinExistence type="predicted"/>
<name>A0ACC2PBK3_9HYME</name>
<keyword evidence="2" id="KW-1185">Reference proteome</keyword>
<dbReference type="Proteomes" id="UP001239111">
    <property type="component" value="Chromosome 2"/>
</dbReference>
<reference evidence="1" key="1">
    <citation type="submission" date="2023-04" db="EMBL/GenBank/DDBJ databases">
        <title>A chromosome-level genome assembly of the parasitoid wasp Eretmocerus hayati.</title>
        <authorList>
            <person name="Zhong Y."/>
            <person name="Liu S."/>
            <person name="Liu Y."/>
        </authorList>
    </citation>
    <scope>NUCLEOTIDE SEQUENCE</scope>
    <source>
        <strain evidence="1">ZJU_SS_LIU_2023</strain>
    </source>
</reference>
<organism evidence="1 2">
    <name type="scientific">Eretmocerus hayati</name>
    <dbReference type="NCBI Taxonomy" id="131215"/>
    <lineage>
        <taxon>Eukaryota</taxon>
        <taxon>Metazoa</taxon>
        <taxon>Ecdysozoa</taxon>
        <taxon>Arthropoda</taxon>
        <taxon>Hexapoda</taxon>
        <taxon>Insecta</taxon>
        <taxon>Pterygota</taxon>
        <taxon>Neoptera</taxon>
        <taxon>Endopterygota</taxon>
        <taxon>Hymenoptera</taxon>
        <taxon>Apocrita</taxon>
        <taxon>Proctotrupomorpha</taxon>
        <taxon>Chalcidoidea</taxon>
        <taxon>Aphelinidae</taxon>
        <taxon>Aphelininae</taxon>
        <taxon>Eretmocerus</taxon>
    </lineage>
</organism>
<sequence length="123" mass="13914">MSRKMVPPGTAVFLVIIIGVSMLLIDSGLADSGKIIHAVVESCRGCQLNRLPDVKAFINEDLPQYENTEFKHIQGAPPELIFYNENEEELERIKLAQLTREECNELLKKKDFKRKGASVKDEI</sequence>
<dbReference type="EMBL" id="CM056742">
    <property type="protein sequence ID" value="KAJ8679969.1"/>
    <property type="molecule type" value="Genomic_DNA"/>
</dbReference>
<protein>
    <submittedName>
        <fullName evidence="1">Uncharacterized protein</fullName>
    </submittedName>
</protein>